<feature type="coiled-coil region" evidence="1">
    <location>
        <begin position="215"/>
        <end position="261"/>
    </location>
</feature>
<dbReference type="CDD" id="cd12797">
    <property type="entry name" value="M23_peptidase"/>
    <property type="match status" value="1"/>
</dbReference>
<dbReference type="InterPro" id="IPR016047">
    <property type="entry name" value="M23ase_b-sheet_dom"/>
</dbReference>
<protein>
    <submittedName>
        <fullName evidence="3">Non-catalytic member of peptidase subfamily M23B</fullName>
    </submittedName>
</protein>
<dbReference type="InterPro" id="IPR050570">
    <property type="entry name" value="Cell_wall_metabolism_enzyme"/>
</dbReference>
<evidence type="ECO:0000313" key="4">
    <source>
        <dbReference type="Proteomes" id="UP001157353"/>
    </source>
</evidence>
<reference evidence="4" key="1">
    <citation type="journal article" date="2019" name="Int. J. Syst. Evol. Microbiol.">
        <title>The Global Catalogue of Microorganisms (GCM) 10K type strain sequencing project: providing services to taxonomists for standard genome sequencing and annotation.</title>
        <authorList>
            <consortium name="The Broad Institute Genomics Platform"/>
            <consortium name="The Broad Institute Genome Sequencing Center for Infectious Disease"/>
            <person name="Wu L."/>
            <person name="Ma J."/>
        </authorList>
    </citation>
    <scope>NUCLEOTIDE SEQUENCE [LARGE SCALE GENOMIC DNA]</scope>
    <source>
        <strain evidence="4">NBRC 103166</strain>
    </source>
</reference>
<accession>A0ABQ6E5L0</accession>
<dbReference type="PANTHER" id="PTHR21666:SF270">
    <property type="entry name" value="MUREIN HYDROLASE ACTIVATOR ENVC"/>
    <property type="match status" value="1"/>
</dbReference>
<organism evidence="3 4">
    <name type="scientific">Psychromonas marina</name>
    <dbReference type="NCBI Taxonomy" id="88364"/>
    <lineage>
        <taxon>Bacteria</taxon>
        <taxon>Pseudomonadati</taxon>
        <taxon>Pseudomonadota</taxon>
        <taxon>Gammaproteobacteria</taxon>
        <taxon>Alteromonadales</taxon>
        <taxon>Psychromonadaceae</taxon>
        <taxon>Psychromonas</taxon>
    </lineage>
</organism>
<sequence length="409" mass="46195">MKSKMFNQKNRKKNNLSTILLNSIFLISFTFLPVSEALAEKNLSTLQKQIKQSKNNKQTQSKLQAQLENQVATSEQQTAAASLKLQQTEEAINVESKRLSDLKKETEQLSIDKVKQQKLLEQQLISAYMSGQNDLVKLLLNQEDLSKIIRANSYYHYLNKARLESIEQLEATQLNIEKNQSDQASSLLSLQKMRDQQVANTNKLSEQRDKRTKALNELKQDLNYQNARLAELGDAEKKLKKQLKKQRAARAEKELAAAKAKATKQMKPKSEEKSHSKIATLKGKLKWPIRGKVLSRFGSKRSDQVTWKGISIAANEGEKVRAVATGRVLFAGYFKGYGMVIALDHGDDYITLYGYNQTLLQKTGDIVFQGDAIALAGHSGGQDKNSLYFELSHKGKAQNPLPWLEPSRR</sequence>
<dbReference type="EMBL" id="BSPQ01000025">
    <property type="protein sequence ID" value="GLS92488.1"/>
    <property type="molecule type" value="Genomic_DNA"/>
</dbReference>
<feature type="domain" description="M23ase beta-sheet core" evidence="2">
    <location>
        <begin position="307"/>
        <end position="400"/>
    </location>
</feature>
<dbReference type="Gene3D" id="2.70.70.10">
    <property type="entry name" value="Glucose Permease (Domain IIA)"/>
    <property type="match status" value="1"/>
</dbReference>
<dbReference type="SUPFAM" id="SSF51261">
    <property type="entry name" value="Duplicated hybrid motif"/>
    <property type="match status" value="1"/>
</dbReference>
<dbReference type="PANTHER" id="PTHR21666">
    <property type="entry name" value="PEPTIDASE-RELATED"/>
    <property type="match status" value="1"/>
</dbReference>
<keyword evidence="4" id="KW-1185">Reference proteome</keyword>
<comment type="caution">
    <text evidence="3">The sequence shown here is derived from an EMBL/GenBank/DDBJ whole genome shotgun (WGS) entry which is preliminary data.</text>
</comment>
<name>A0ABQ6E5L0_9GAMM</name>
<keyword evidence="1" id="KW-0175">Coiled coil</keyword>
<evidence type="ECO:0000313" key="3">
    <source>
        <dbReference type="EMBL" id="GLS92488.1"/>
    </source>
</evidence>
<proteinExistence type="predicted"/>
<evidence type="ECO:0000256" key="1">
    <source>
        <dbReference type="SAM" id="Coils"/>
    </source>
</evidence>
<gene>
    <name evidence="3" type="ORF">GCM10007916_35600</name>
</gene>
<dbReference type="Gene3D" id="6.10.250.3150">
    <property type="match status" value="1"/>
</dbReference>
<evidence type="ECO:0000259" key="2">
    <source>
        <dbReference type="Pfam" id="PF01551"/>
    </source>
</evidence>
<dbReference type="InterPro" id="IPR011055">
    <property type="entry name" value="Dup_hybrid_motif"/>
</dbReference>
<dbReference type="Proteomes" id="UP001157353">
    <property type="component" value="Unassembled WGS sequence"/>
</dbReference>
<dbReference type="Pfam" id="PF01551">
    <property type="entry name" value="Peptidase_M23"/>
    <property type="match status" value="1"/>
</dbReference>
<feature type="coiled-coil region" evidence="1">
    <location>
        <begin position="36"/>
        <end position="105"/>
    </location>
</feature>